<dbReference type="STRING" id="709839.TSA66_13300"/>
<dbReference type="PANTHER" id="PTHR42838:SF2">
    <property type="entry name" value="NITROUS-OXIDE REDUCTASE"/>
    <property type="match status" value="1"/>
</dbReference>
<keyword evidence="4" id="KW-1133">Transmembrane helix</keyword>
<dbReference type="InterPro" id="IPR008972">
    <property type="entry name" value="Cupredoxin"/>
</dbReference>
<proteinExistence type="predicted"/>
<reference evidence="6 7" key="1">
    <citation type="submission" date="2014-12" db="EMBL/GenBank/DDBJ databases">
        <title>Denitrispirillum autotrophicum gen. nov., sp. nov., Denitrifying, Facultatively Autotrophic Bacteria Isolated from Rice Paddy Soil.</title>
        <authorList>
            <person name="Ishii S."/>
            <person name="Ashida N."/>
            <person name="Ohno H."/>
            <person name="Otsuka S."/>
            <person name="Yokota A."/>
            <person name="Senoo K."/>
        </authorList>
    </citation>
    <scope>NUCLEOTIDE SEQUENCE [LARGE SCALE GENOMIC DNA]</scope>
    <source>
        <strain evidence="6 7">TSA66</strain>
    </source>
</reference>
<evidence type="ECO:0000256" key="3">
    <source>
        <dbReference type="ARBA" id="ARBA00023008"/>
    </source>
</evidence>
<comment type="subcellular location">
    <subcellularLocation>
        <location evidence="1">Periplasm</location>
    </subcellularLocation>
</comment>
<dbReference type="PANTHER" id="PTHR42838">
    <property type="entry name" value="CYTOCHROME C OXIDASE SUBUNIT II"/>
    <property type="match status" value="1"/>
</dbReference>
<sequence length="187" mass="20757">MATAPGNHGEDVAAQAELRWAVFVMVVIGLLLVMIAFASLHWVMMPARRVETINPTTLHLTGEFVEDNLGSAVEPDGSVTVRLVGQQYSFVPQCIVVPDNTPVRFRGTSADVIHGFIIADTNVNVMLEPGYISTFQARFRKPGMHVMPCHEFCSVGHAGMWARVKVIDRDSFFKQAQTERRQSCVQQ</sequence>
<dbReference type="OrthoDB" id="9759695at2"/>
<feature type="transmembrane region" description="Helical" evidence="4">
    <location>
        <begin position="20"/>
        <end position="43"/>
    </location>
</feature>
<keyword evidence="4" id="KW-0472">Membrane</keyword>
<dbReference type="SUPFAM" id="SSF49503">
    <property type="entry name" value="Cupredoxins"/>
    <property type="match status" value="1"/>
</dbReference>
<organism evidence="6 7">
    <name type="scientific">Noviherbaspirillum autotrophicum</name>
    <dbReference type="NCBI Taxonomy" id="709839"/>
    <lineage>
        <taxon>Bacteria</taxon>
        <taxon>Pseudomonadati</taxon>
        <taxon>Pseudomonadota</taxon>
        <taxon>Betaproteobacteria</taxon>
        <taxon>Burkholderiales</taxon>
        <taxon>Oxalobacteraceae</taxon>
        <taxon>Noviherbaspirillum</taxon>
    </lineage>
</organism>
<keyword evidence="4" id="KW-0812">Transmembrane</keyword>
<dbReference type="EMBL" id="JWJG01000028">
    <property type="protein sequence ID" value="KIF81559.1"/>
    <property type="molecule type" value="Genomic_DNA"/>
</dbReference>
<gene>
    <name evidence="6" type="ORF">TSA66_13300</name>
</gene>
<dbReference type="GO" id="GO:0042597">
    <property type="term" value="C:periplasmic space"/>
    <property type="evidence" value="ECO:0007669"/>
    <property type="project" value="UniProtKB-SubCell"/>
</dbReference>
<keyword evidence="7" id="KW-1185">Reference proteome</keyword>
<keyword evidence="3" id="KW-0186">Copper</keyword>
<comment type="caution">
    <text evidence="6">The sequence shown here is derived from an EMBL/GenBank/DDBJ whole genome shotgun (WGS) entry which is preliminary data.</text>
</comment>
<dbReference type="GO" id="GO:0005507">
    <property type="term" value="F:copper ion binding"/>
    <property type="evidence" value="ECO:0007669"/>
    <property type="project" value="InterPro"/>
</dbReference>
<evidence type="ECO:0000313" key="6">
    <source>
        <dbReference type="EMBL" id="KIF81559.1"/>
    </source>
</evidence>
<protein>
    <submittedName>
        <fullName evidence="6">Cytochrome c oxidase subunit II</fullName>
    </submittedName>
</protein>
<feature type="domain" description="Cytochrome oxidase subunit II copper A binding" evidence="5">
    <location>
        <begin position="76"/>
        <end position="178"/>
    </location>
</feature>
<dbReference type="InterPro" id="IPR001505">
    <property type="entry name" value="Copper_CuA"/>
</dbReference>
<dbReference type="Pfam" id="PF00116">
    <property type="entry name" value="COX2"/>
    <property type="match status" value="1"/>
</dbReference>
<dbReference type="PROSITE" id="PS00078">
    <property type="entry name" value="COX2"/>
    <property type="match status" value="1"/>
</dbReference>
<dbReference type="Proteomes" id="UP000031572">
    <property type="component" value="Unassembled WGS sequence"/>
</dbReference>
<evidence type="ECO:0000256" key="4">
    <source>
        <dbReference type="SAM" id="Phobius"/>
    </source>
</evidence>
<dbReference type="GO" id="GO:0004129">
    <property type="term" value="F:cytochrome-c oxidase activity"/>
    <property type="evidence" value="ECO:0007669"/>
    <property type="project" value="InterPro"/>
</dbReference>
<dbReference type="PROSITE" id="PS50857">
    <property type="entry name" value="COX2_CUA"/>
    <property type="match status" value="1"/>
</dbReference>
<dbReference type="InterPro" id="IPR002429">
    <property type="entry name" value="CcO_II-like_C"/>
</dbReference>
<dbReference type="Gene3D" id="2.60.40.420">
    <property type="entry name" value="Cupredoxins - blue copper proteins"/>
    <property type="match status" value="1"/>
</dbReference>
<dbReference type="AlphaFoldDB" id="A0A0C2BNF4"/>
<accession>A0A0C2BNF4</accession>
<dbReference type="RefSeq" id="WP_040040383.1">
    <property type="nucleotide sequence ID" value="NZ_JWJG01000028.1"/>
</dbReference>
<dbReference type="InterPro" id="IPR051403">
    <property type="entry name" value="NosZ/Cyto_c_oxidase_sub2"/>
</dbReference>
<dbReference type="GO" id="GO:0016020">
    <property type="term" value="C:membrane"/>
    <property type="evidence" value="ECO:0007669"/>
    <property type="project" value="InterPro"/>
</dbReference>
<evidence type="ECO:0000256" key="1">
    <source>
        <dbReference type="ARBA" id="ARBA00004418"/>
    </source>
</evidence>
<evidence type="ECO:0000256" key="2">
    <source>
        <dbReference type="ARBA" id="ARBA00022723"/>
    </source>
</evidence>
<keyword evidence="2" id="KW-0479">Metal-binding</keyword>
<name>A0A0C2BNF4_9BURK</name>
<evidence type="ECO:0000313" key="7">
    <source>
        <dbReference type="Proteomes" id="UP000031572"/>
    </source>
</evidence>
<evidence type="ECO:0000259" key="5">
    <source>
        <dbReference type="PROSITE" id="PS50857"/>
    </source>
</evidence>